<accession>A0ABD6B782</accession>
<organism evidence="1 2">
    <name type="scientific">Halolamina salina</name>
    <dbReference type="NCBI Taxonomy" id="1220023"/>
    <lineage>
        <taxon>Archaea</taxon>
        <taxon>Methanobacteriati</taxon>
        <taxon>Methanobacteriota</taxon>
        <taxon>Stenosarchaea group</taxon>
        <taxon>Halobacteria</taxon>
        <taxon>Halobacteriales</taxon>
        <taxon>Haloferacaceae</taxon>
    </lineage>
</organism>
<evidence type="ECO:0000313" key="2">
    <source>
        <dbReference type="Proteomes" id="UP001597111"/>
    </source>
</evidence>
<gene>
    <name evidence="1" type="ORF">ACFR9S_08210</name>
</gene>
<dbReference type="EMBL" id="JBHUDH010000081">
    <property type="protein sequence ID" value="MFD1526284.1"/>
    <property type="molecule type" value="Genomic_DNA"/>
</dbReference>
<comment type="caution">
    <text evidence="1">The sequence shown here is derived from an EMBL/GenBank/DDBJ whole genome shotgun (WGS) entry which is preliminary data.</text>
</comment>
<dbReference type="Proteomes" id="UP001597111">
    <property type="component" value="Unassembled WGS sequence"/>
</dbReference>
<proteinExistence type="predicted"/>
<name>A0ABD6B782_9EURY</name>
<reference evidence="1 2" key="1">
    <citation type="journal article" date="2019" name="Int. J. Syst. Evol. Microbiol.">
        <title>The Global Catalogue of Microorganisms (GCM) 10K type strain sequencing project: providing services to taxonomists for standard genome sequencing and annotation.</title>
        <authorList>
            <consortium name="The Broad Institute Genomics Platform"/>
            <consortium name="The Broad Institute Genome Sequencing Center for Infectious Disease"/>
            <person name="Wu L."/>
            <person name="Ma J."/>
        </authorList>
    </citation>
    <scope>NUCLEOTIDE SEQUENCE [LARGE SCALE GENOMIC DNA]</scope>
    <source>
        <strain evidence="1 2">CGMCC 1.12285</strain>
    </source>
</reference>
<dbReference type="AlphaFoldDB" id="A0ABD6B782"/>
<sequence>DPEVVADALRFARRSEHPETTRYATFVRDYAAAEPSERAIVFERLSGLVGRQRRKEDDVSGLFD</sequence>
<feature type="non-terminal residue" evidence="1">
    <location>
        <position position="1"/>
    </location>
</feature>
<evidence type="ECO:0000313" key="1">
    <source>
        <dbReference type="EMBL" id="MFD1526284.1"/>
    </source>
</evidence>
<keyword evidence="2" id="KW-1185">Reference proteome</keyword>
<protein>
    <submittedName>
        <fullName evidence="1">DUF309 domain-containing protein</fullName>
    </submittedName>
</protein>